<dbReference type="Proteomes" id="UP000294546">
    <property type="component" value="Unassembled WGS sequence"/>
</dbReference>
<evidence type="ECO:0000313" key="4">
    <source>
        <dbReference type="Proteomes" id="UP000294546"/>
    </source>
</evidence>
<dbReference type="Pfam" id="PF04773">
    <property type="entry name" value="FecR"/>
    <property type="match status" value="1"/>
</dbReference>
<dbReference type="InterPro" id="IPR006860">
    <property type="entry name" value="FecR"/>
</dbReference>
<feature type="domain" description="FecR protein" evidence="1">
    <location>
        <begin position="112"/>
        <end position="210"/>
    </location>
</feature>
<accession>A0A4V6NCW9</accession>
<evidence type="ECO:0000313" key="3">
    <source>
        <dbReference type="EMBL" id="TCK03686.1"/>
    </source>
</evidence>
<sequence length="323" mass="36209">MTVSNQEPERIAIRQAARWLTELHDEGLDAAGEAELERWRSACAENEAAWQKALHLQAQFERVPADIGHKTLNRRPDAGRRALLRSLAVAAVVLPSGYLGLTQEPWKEWLADYHTQVGEQRRVALADGGFVLLNTDTRIDLASDRDKQLIRHYSGEILVQSSAELGSNASTPLRVATEQGELETRNARFLVKQEPDKDQARLAVLDGSVRVRNRSGRYQEINAGSTARLFAGQAYDLRPVGERQLDSWSQGVILASEMPLKQFLAELSRYRNGWLRCDPAVADLRISGVFQLRDIEVILDGLPVTLPVRVNRRTDYWVTVAPA</sequence>
<dbReference type="PANTHER" id="PTHR30273">
    <property type="entry name" value="PERIPLASMIC SIGNAL SENSOR AND SIGMA FACTOR ACTIVATOR FECR-RELATED"/>
    <property type="match status" value="1"/>
</dbReference>
<reference evidence="3 4" key="1">
    <citation type="submission" date="2019-03" db="EMBL/GenBank/DDBJ databases">
        <title>Genomic Encyclopedia of Archaeal and Bacterial Type Strains, Phase II (KMG-II): from individual species to whole genera.</title>
        <authorList>
            <person name="Goeker M."/>
        </authorList>
    </citation>
    <scope>NUCLEOTIDE SEQUENCE [LARGE SCALE GENOMIC DNA]</scope>
    <source>
        <strain evidence="3 4">DSM 27697</strain>
    </source>
</reference>
<dbReference type="Pfam" id="PF16220">
    <property type="entry name" value="DUF4880"/>
    <property type="match status" value="1"/>
</dbReference>
<protein>
    <submittedName>
        <fullName evidence="3">FecR family protein</fullName>
    </submittedName>
</protein>
<name>A0A4V6NCW9_9GAMM</name>
<evidence type="ECO:0000259" key="1">
    <source>
        <dbReference type="Pfam" id="PF04773"/>
    </source>
</evidence>
<dbReference type="OrthoDB" id="7032198at2"/>
<dbReference type="EMBL" id="SMFU01000012">
    <property type="protein sequence ID" value="TCK03686.1"/>
    <property type="molecule type" value="Genomic_DNA"/>
</dbReference>
<keyword evidence="4" id="KW-1185">Reference proteome</keyword>
<comment type="caution">
    <text evidence="3">The sequence shown here is derived from an EMBL/GenBank/DDBJ whole genome shotgun (WGS) entry which is preliminary data.</text>
</comment>
<dbReference type="PANTHER" id="PTHR30273:SF2">
    <property type="entry name" value="PROTEIN FECR"/>
    <property type="match status" value="1"/>
</dbReference>
<dbReference type="GO" id="GO:0016989">
    <property type="term" value="F:sigma factor antagonist activity"/>
    <property type="evidence" value="ECO:0007669"/>
    <property type="project" value="TreeGrafter"/>
</dbReference>
<dbReference type="Gene3D" id="2.60.120.1440">
    <property type="match status" value="1"/>
</dbReference>
<dbReference type="AlphaFoldDB" id="A0A4V6NCW9"/>
<dbReference type="PIRSF" id="PIRSF018266">
    <property type="entry name" value="FecR"/>
    <property type="match status" value="1"/>
</dbReference>
<dbReference type="RefSeq" id="WP_132296624.1">
    <property type="nucleotide sequence ID" value="NZ_SMFU01000012.1"/>
</dbReference>
<proteinExistence type="predicted"/>
<feature type="domain" description="FecR N-terminal" evidence="2">
    <location>
        <begin position="14"/>
        <end position="54"/>
    </location>
</feature>
<gene>
    <name evidence="3" type="ORF">CLV83_3960</name>
</gene>
<evidence type="ECO:0000259" key="2">
    <source>
        <dbReference type="Pfam" id="PF16220"/>
    </source>
</evidence>
<dbReference type="InterPro" id="IPR032623">
    <property type="entry name" value="FecR_N"/>
</dbReference>
<dbReference type="InterPro" id="IPR012373">
    <property type="entry name" value="Ferrdict_sens_TM"/>
</dbReference>
<organism evidence="3 4">
    <name type="scientific">Marinobacterium mangrovicola</name>
    <dbReference type="NCBI Taxonomy" id="1476959"/>
    <lineage>
        <taxon>Bacteria</taxon>
        <taxon>Pseudomonadati</taxon>
        <taxon>Pseudomonadota</taxon>
        <taxon>Gammaproteobacteria</taxon>
        <taxon>Oceanospirillales</taxon>
        <taxon>Oceanospirillaceae</taxon>
        <taxon>Marinobacterium</taxon>
    </lineage>
</organism>